<gene>
    <name evidence="3" type="ORF">ACBP88_15335</name>
</gene>
<feature type="domain" description="PAS" evidence="2">
    <location>
        <begin position="25"/>
        <end position="76"/>
    </location>
</feature>
<protein>
    <submittedName>
        <fullName evidence="3">PAS domain-containing protein</fullName>
    </submittedName>
</protein>
<dbReference type="InterPro" id="IPR013655">
    <property type="entry name" value="PAS_fold_3"/>
</dbReference>
<accession>A0ABV4IJ63</accession>
<dbReference type="RefSeq" id="WP_370893890.1">
    <property type="nucleotide sequence ID" value="NZ_JBGJLR010000021.1"/>
</dbReference>
<dbReference type="EMBL" id="JBGJLR010000021">
    <property type="protein sequence ID" value="MEZ2740800.1"/>
    <property type="molecule type" value="Genomic_DNA"/>
</dbReference>
<evidence type="ECO:0000259" key="2">
    <source>
        <dbReference type="PROSITE" id="PS50112"/>
    </source>
</evidence>
<dbReference type="Pfam" id="PF08447">
    <property type="entry name" value="PAS_3"/>
    <property type="match status" value="1"/>
</dbReference>
<dbReference type="InterPro" id="IPR035965">
    <property type="entry name" value="PAS-like_dom_sf"/>
</dbReference>
<dbReference type="Gene3D" id="3.30.450.20">
    <property type="entry name" value="PAS domain"/>
    <property type="match status" value="1"/>
</dbReference>
<proteinExistence type="predicted"/>
<keyword evidence="1" id="KW-1133">Transmembrane helix</keyword>
<evidence type="ECO:0000313" key="3">
    <source>
        <dbReference type="EMBL" id="MEZ2740800.1"/>
    </source>
</evidence>
<comment type="caution">
    <text evidence="3">The sequence shown here is derived from an EMBL/GenBank/DDBJ whole genome shotgun (WGS) entry which is preliminary data.</text>
</comment>
<keyword evidence="1" id="KW-0472">Membrane</keyword>
<keyword evidence="1" id="KW-0812">Transmembrane</keyword>
<name>A0ABV4IJ63_9BURK</name>
<reference evidence="3 4" key="1">
    <citation type="submission" date="2024-08" db="EMBL/GenBank/DDBJ databases">
        <authorList>
            <person name="Feng Z."/>
            <person name="Ronholm J."/>
        </authorList>
    </citation>
    <scope>NUCLEOTIDE SEQUENCE [LARGE SCALE GENOMIC DNA]</scope>
    <source>
        <strain evidence="3 4">4-AB0-8</strain>
    </source>
</reference>
<dbReference type="Proteomes" id="UP001567350">
    <property type="component" value="Unassembled WGS sequence"/>
</dbReference>
<dbReference type="PROSITE" id="PS50112">
    <property type="entry name" value="PAS"/>
    <property type="match status" value="1"/>
</dbReference>
<organism evidence="3 4">
    <name type="scientific">Comamonas jiangduensis</name>
    <dbReference type="NCBI Taxonomy" id="1194168"/>
    <lineage>
        <taxon>Bacteria</taxon>
        <taxon>Pseudomonadati</taxon>
        <taxon>Pseudomonadota</taxon>
        <taxon>Betaproteobacteria</taxon>
        <taxon>Burkholderiales</taxon>
        <taxon>Comamonadaceae</taxon>
        <taxon>Comamonas</taxon>
    </lineage>
</organism>
<dbReference type="CDD" id="cd00130">
    <property type="entry name" value="PAS"/>
    <property type="match status" value="1"/>
</dbReference>
<evidence type="ECO:0000256" key="1">
    <source>
        <dbReference type="SAM" id="Phobius"/>
    </source>
</evidence>
<feature type="transmembrane region" description="Helical" evidence="1">
    <location>
        <begin position="153"/>
        <end position="177"/>
    </location>
</feature>
<evidence type="ECO:0000313" key="4">
    <source>
        <dbReference type="Proteomes" id="UP001567350"/>
    </source>
</evidence>
<dbReference type="SUPFAM" id="SSF55785">
    <property type="entry name" value="PYP-like sensor domain (PAS domain)"/>
    <property type="match status" value="1"/>
</dbReference>
<dbReference type="NCBIfam" id="TIGR00229">
    <property type="entry name" value="sensory_box"/>
    <property type="match status" value="1"/>
</dbReference>
<sequence length="281" mass="30460">MKKNLPVTTQQVDIAPGITLVSKTDLKGIITYANEAFINVSGFALEALQGHSHNIVRHPDMPPAVFESMWKVLHSGKPWQGLVKNRCKNGDFYWVDACVVPVRRNEQTIGYMSVRKRAEPAAVAHAQALFYQPITIRGMPPTWKLPPWLGIRFGMRAGTIFVALLMLAGGALGIGGLKLADAAFARLHHQQFEPAIGQLGGPSPAPILGGCGTARIHTNAGAQCTHSQLCPMRHHCGLADGSSCGSLVHSRHCEPTQCIYPQPQPHCGGGSARCHQPLWHR</sequence>
<keyword evidence="4" id="KW-1185">Reference proteome</keyword>
<dbReference type="InterPro" id="IPR000014">
    <property type="entry name" value="PAS"/>
</dbReference>